<sequence length="160" mass="18265">MNTIINRYQTGSLGDRFIAENGMILNILMEQAHVQRRPEIGLLLDQENAYDRVHPMYLCQTMLAFGLPPSLVHSLENLFFGNAVRININGHFTNRVDQRRGLRQGDPLSPLLFNIALEPFLRHILQDSSFQGFPISICEQLGYDNIQYRTFPLKGTCLCG</sequence>
<dbReference type="EMBL" id="CH476744">
    <property type="protein sequence ID" value="EIE89443.1"/>
    <property type="molecule type" value="Genomic_DNA"/>
</dbReference>
<name>I1CLW3_RHIO9</name>
<dbReference type="OrthoDB" id="2272983at2759"/>
<dbReference type="STRING" id="246409.I1CLW3"/>
<dbReference type="InterPro" id="IPR000477">
    <property type="entry name" value="RT_dom"/>
</dbReference>
<protein>
    <recommendedName>
        <fullName evidence="1">Reverse transcriptase domain-containing protein</fullName>
    </recommendedName>
</protein>
<dbReference type="Proteomes" id="UP000009138">
    <property type="component" value="Unassembled WGS sequence"/>
</dbReference>
<keyword evidence="3" id="KW-1185">Reference proteome</keyword>
<dbReference type="VEuPathDB" id="FungiDB:RO3G_14154"/>
<organism evidence="2 3">
    <name type="scientific">Rhizopus delemar (strain RA 99-880 / ATCC MYA-4621 / FGSC 9543 / NRRL 43880)</name>
    <name type="common">Mucormycosis agent</name>
    <name type="synonym">Rhizopus arrhizus var. delemar</name>
    <dbReference type="NCBI Taxonomy" id="246409"/>
    <lineage>
        <taxon>Eukaryota</taxon>
        <taxon>Fungi</taxon>
        <taxon>Fungi incertae sedis</taxon>
        <taxon>Mucoromycota</taxon>
        <taxon>Mucoromycotina</taxon>
        <taxon>Mucoromycetes</taxon>
        <taxon>Mucorales</taxon>
        <taxon>Mucorineae</taxon>
        <taxon>Rhizopodaceae</taxon>
        <taxon>Rhizopus</taxon>
    </lineage>
</organism>
<dbReference type="OMA" id="NIFMLEK"/>
<dbReference type="SUPFAM" id="SSF56672">
    <property type="entry name" value="DNA/RNA polymerases"/>
    <property type="match status" value="1"/>
</dbReference>
<reference evidence="2 3" key="1">
    <citation type="journal article" date="2009" name="PLoS Genet.">
        <title>Genomic analysis of the basal lineage fungus Rhizopus oryzae reveals a whole-genome duplication.</title>
        <authorList>
            <person name="Ma L.-J."/>
            <person name="Ibrahim A.S."/>
            <person name="Skory C."/>
            <person name="Grabherr M.G."/>
            <person name="Burger G."/>
            <person name="Butler M."/>
            <person name="Elias M."/>
            <person name="Idnurm A."/>
            <person name="Lang B.F."/>
            <person name="Sone T."/>
            <person name="Abe A."/>
            <person name="Calvo S.E."/>
            <person name="Corrochano L.M."/>
            <person name="Engels R."/>
            <person name="Fu J."/>
            <person name="Hansberg W."/>
            <person name="Kim J.-M."/>
            <person name="Kodira C.D."/>
            <person name="Koehrsen M.J."/>
            <person name="Liu B."/>
            <person name="Miranda-Saavedra D."/>
            <person name="O'Leary S."/>
            <person name="Ortiz-Castellanos L."/>
            <person name="Poulter R."/>
            <person name="Rodriguez-Romero J."/>
            <person name="Ruiz-Herrera J."/>
            <person name="Shen Y.-Q."/>
            <person name="Zeng Q."/>
            <person name="Galagan J."/>
            <person name="Birren B.W."/>
            <person name="Cuomo C.A."/>
            <person name="Wickes B.L."/>
        </authorList>
    </citation>
    <scope>NUCLEOTIDE SEQUENCE [LARGE SCALE GENOMIC DNA]</scope>
    <source>
        <strain evidence="3">RA 99-880 / ATCC MYA-4621 / FGSC 9543 / NRRL 43880</strain>
    </source>
</reference>
<accession>I1CLW3</accession>
<dbReference type="Pfam" id="PF00078">
    <property type="entry name" value="RVT_1"/>
    <property type="match status" value="1"/>
</dbReference>
<feature type="domain" description="Reverse transcriptase" evidence="1">
    <location>
        <begin position="29"/>
        <end position="127"/>
    </location>
</feature>
<evidence type="ECO:0000313" key="2">
    <source>
        <dbReference type="EMBL" id="EIE89443.1"/>
    </source>
</evidence>
<dbReference type="InterPro" id="IPR043502">
    <property type="entry name" value="DNA/RNA_pol_sf"/>
</dbReference>
<dbReference type="GeneID" id="93621119"/>
<dbReference type="InParanoid" id="I1CLW3"/>
<dbReference type="RefSeq" id="XP_067524839.1">
    <property type="nucleotide sequence ID" value="XM_067668738.1"/>
</dbReference>
<evidence type="ECO:0000313" key="3">
    <source>
        <dbReference type="Proteomes" id="UP000009138"/>
    </source>
</evidence>
<dbReference type="PANTHER" id="PTHR31635">
    <property type="entry name" value="REVERSE TRANSCRIPTASE DOMAIN-CONTAINING PROTEIN-RELATED"/>
    <property type="match status" value="1"/>
</dbReference>
<evidence type="ECO:0000259" key="1">
    <source>
        <dbReference type="Pfam" id="PF00078"/>
    </source>
</evidence>
<proteinExistence type="predicted"/>
<dbReference type="eggNOG" id="KOG1075">
    <property type="taxonomic scope" value="Eukaryota"/>
</dbReference>
<dbReference type="AlphaFoldDB" id="I1CLW3"/>
<gene>
    <name evidence="2" type="ORF">RO3G_14154</name>
</gene>
<dbReference type="PANTHER" id="PTHR31635:SF196">
    <property type="entry name" value="REVERSE TRANSCRIPTASE DOMAIN-CONTAINING PROTEIN-RELATED"/>
    <property type="match status" value="1"/>
</dbReference>